<proteinExistence type="inferred from homology"/>
<dbReference type="GO" id="GO:0042274">
    <property type="term" value="P:ribosomal small subunit biogenesis"/>
    <property type="evidence" value="ECO:0007669"/>
    <property type="project" value="UniProtKB-UniRule"/>
</dbReference>
<dbReference type="AlphaFoldDB" id="A0AAW7ZCY3"/>
<comment type="subcellular location">
    <subcellularLocation>
        <location evidence="5">Cytoplasm</location>
    </subcellularLocation>
</comment>
<comment type="similarity">
    <text evidence="5">Belongs to the RimM family.</text>
</comment>
<sequence length="169" mass="18976">MSELYVTVGEIVNTQGIKGEVRILPTTDFPERFKRGKKYLVLLRGSHREYTIEKSWEHKQFIVIKFAEIENMNEAEKLKGGLLQVPPSELTPLPKGSHYIFQLVGLRVLDLQGQELGELAQVIKTGANDVYVVKRNAGKDVLIPALKSVVKEINIPEGKMLVDLPEGLI</sequence>
<dbReference type="EMBL" id="JARPTC010000011">
    <property type="protein sequence ID" value="MDO7787196.1"/>
    <property type="molecule type" value="Genomic_DNA"/>
</dbReference>
<dbReference type="InterPro" id="IPR011961">
    <property type="entry name" value="RimM"/>
</dbReference>
<dbReference type="NCBIfam" id="TIGR02273">
    <property type="entry name" value="16S_RimM"/>
    <property type="match status" value="1"/>
</dbReference>
<feature type="domain" description="Ribosome maturation factor RimM PRC barrel" evidence="7">
    <location>
        <begin position="101"/>
        <end position="168"/>
    </location>
</feature>
<dbReference type="InterPro" id="IPR011033">
    <property type="entry name" value="PRC_barrel-like_sf"/>
</dbReference>
<gene>
    <name evidence="5 8" type="primary">rimM</name>
    <name evidence="8" type="ORF">P6N53_08190</name>
</gene>
<dbReference type="Proteomes" id="UP001172911">
    <property type="component" value="Unassembled WGS sequence"/>
</dbReference>
<dbReference type="GO" id="GO:0005840">
    <property type="term" value="C:ribosome"/>
    <property type="evidence" value="ECO:0007669"/>
    <property type="project" value="InterPro"/>
</dbReference>
<reference evidence="8" key="1">
    <citation type="journal article" date="2023" name="J. Hazard. Mater.">
        <title>Anaerobic biodegradation of pyrene and benzo[a]pyrene by a new sulfate-reducing Desulforamulus aquiferis strain DSA.</title>
        <authorList>
            <person name="Zhang Z."/>
            <person name="Sun J."/>
            <person name="Gong X."/>
            <person name="Wang C."/>
            <person name="Wang H."/>
        </authorList>
    </citation>
    <scope>NUCLEOTIDE SEQUENCE</scope>
    <source>
        <strain evidence="8">DSA</strain>
    </source>
</reference>
<dbReference type="InterPro" id="IPR036976">
    <property type="entry name" value="RimM_N_sf"/>
</dbReference>
<evidence type="ECO:0000256" key="1">
    <source>
        <dbReference type="ARBA" id="ARBA00022490"/>
    </source>
</evidence>
<accession>A0AAW7ZCY3</accession>
<feature type="domain" description="RimM N-terminal" evidence="6">
    <location>
        <begin position="7"/>
        <end position="88"/>
    </location>
</feature>
<dbReference type="GO" id="GO:0005737">
    <property type="term" value="C:cytoplasm"/>
    <property type="evidence" value="ECO:0007669"/>
    <property type="project" value="UniProtKB-SubCell"/>
</dbReference>
<protein>
    <recommendedName>
        <fullName evidence="5">Ribosome maturation factor RimM</fullName>
    </recommendedName>
</protein>
<comment type="function">
    <text evidence="5">An accessory protein needed during the final step in the assembly of 30S ribosomal subunit, possibly for assembly of the head region. Essential for efficient processing of 16S rRNA. May be needed both before and after RbfA during the maturation of 16S rRNA. It has affinity for free ribosomal 30S subunits but not for 70S ribosomes.</text>
</comment>
<dbReference type="InterPro" id="IPR002676">
    <property type="entry name" value="RimM_N"/>
</dbReference>
<comment type="subunit">
    <text evidence="5">Binds ribosomal protein uS19.</text>
</comment>
<dbReference type="RefSeq" id="WP_304542340.1">
    <property type="nucleotide sequence ID" value="NZ_JARPTC010000011.1"/>
</dbReference>
<keyword evidence="3 5" id="KW-0698">rRNA processing</keyword>
<dbReference type="SUPFAM" id="SSF50346">
    <property type="entry name" value="PRC-barrel domain"/>
    <property type="match status" value="1"/>
</dbReference>
<keyword evidence="4 5" id="KW-0143">Chaperone</keyword>
<comment type="domain">
    <text evidence="5">The PRC barrel domain binds ribosomal protein uS19.</text>
</comment>
<evidence type="ECO:0000259" key="7">
    <source>
        <dbReference type="Pfam" id="PF24986"/>
    </source>
</evidence>
<reference evidence="8" key="2">
    <citation type="submission" date="2023-03" db="EMBL/GenBank/DDBJ databases">
        <authorList>
            <person name="Zhang Z."/>
        </authorList>
    </citation>
    <scope>NUCLEOTIDE SEQUENCE</scope>
    <source>
        <strain evidence="8">DSA</strain>
    </source>
</reference>
<dbReference type="PANTHER" id="PTHR33692">
    <property type="entry name" value="RIBOSOME MATURATION FACTOR RIMM"/>
    <property type="match status" value="1"/>
</dbReference>
<keyword evidence="1 5" id="KW-0963">Cytoplasm</keyword>
<dbReference type="GO" id="GO:0006364">
    <property type="term" value="P:rRNA processing"/>
    <property type="evidence" value="ECO:0007669"/>
    <property type="project" value="UniProtKB-UniRule"/>
</dbReference>
<dbReference type="SUPFAM" id="SSF50447">
    <property type="entry name" value="Translation proteins"/>
    <property type="match status" value="1"/>
</dbReference>
<evidence type="ECO:0000256" key="2">
    <source>
        <dbReference type="ARBA" id="ARBA00022517"/>
    </source>
</evidence>
<dbReference type="HAMAP" id="MF_00014">
    <property type="entry name" value="Ribosome_mat_RimM"/>
    <property type="match status" value="1"/>
</dbReference>
<dbReference type="Pfam" id="PF01782">
    <property type="entry name" value="RimM"/>
    <property type="match status" value="1"/>
</dbReference>
<dbReference type="Gene3D" id="2.30.30.240">
    <property type="entry name" value="PRC-barrel domain"/>
    <property type="match status" value="1"/>
</dbReference>
<dbReference type="InterPro" id="IPR009000">
    <property type="entry name" value="Transl_B-barrel_sf"/>
</dbReference>
<dbReference type="Gene3D" id="2.40.30.60">
    <property type="entry name" value="RimM"/>
    <property type="match status" value="1"/>
</dbReference>
<dbReference type="GO" id="GO:0043022">
    <property type="term" value="F:ribosome binding"/>
    <property type="evidence" value="ECO:0007669"/>
    <property type="project" value="InterPro"/>
</dbReference>
<dbReference type="Pfam" id="PF24986">
    <property type="entry name" value="PRC_RimM"/>
    <property type="match status" value="1"/>
</dbReference>
<organism evidence="8 9">
    <name type="scientific">Desulforamulus aquiferis</name>
    <dbReference type="NCBI Taxonomy" id="1397668"/>
    <lineage>
        <taxon>Bacteria</taxon>
        <taxon>Bacillati</taxon>
        <taxon>Bacillota</taxon>
        <taxon>Clostridia</taxon>
        <taxon>Eubacteriales</taxon>
        <taxon>Peptococcaceae</taxon>
        <taxon>Desulforamulus</taxon>
    </lineage>
</organism>
<evidence type="ECO:0000313" key="9">
    <source>
        <dbReference type="Proteomes" id="UP001172911"/>
    </source>
</evidence>
<evidence type="ECO:0000256" key="3">
    <source>
        <dbReference type="ARBA" id="ARBA00022552"/>
    </source>
</evidence>
<evidence type="ECO:0000256" key="5">
    <source>
        <dbReference type="HAMAP-Rule" id="MF_00014"/>
    </source>
</evidence>
<evidence type="ECO:0000256" key="4">
    <source>
        <dbReference type="ARBA" id="ARBA00023186"/>
    </source>
</evidence>
<comment type="caution">
    <text evidence="8">The sequence shown here is derived from an EMBL/GenBank/DDBJ whole genome shotgun (WGS) entry which is preliminary data.</text>
</comment>
<evidence type="ECO:0000313" key="8">
    <source>
        <dbReference type="EMBL" id="MDO7787196.1"/>
    </source>
</evidence>
<keyword evidence="2 5" id="KW-0690">Ribosome biogenesis</keyword>
<dbReference type="PANTHER" id="PTHR33692:SF1">
    <property type="entry name" value="RIBOSOME MATURATION FACTOR RIMM"/>
    <property type="match status" value="1"/>
</dbReference>
<keyword evidence="9" id="KW-1185">Reference proteome</keyword>
<dbReference type="InterPro" id="IPR056792">
    <property type="entry name" value="PRC_RimM"/>
</dbReference>
<evidence type="ECO:0000259" key="6">
    <source>
        <dbReference type="Pfam" id="PF01782"/>
    </source>
</evidence>
<name>A0AAW7ZCY3_9FIRM</name>